<proteinExistence type="inferred from homology"/>
<dbReference type="GO" id="GO:0005634">
    <property type="term" value="C:nucleus"/>
    <property type="evidence" value="ECO:0007669"/>
    <property type="project" value="TreeGrafter"/>
</dbReference>
<evidence type="ECO:0000256" key="3">
    <source>
        <dbReference type="ARBA" id="ARBA00022691"/>
    </source>
</evidence>
<keyword evidence="2 7" id="KW-0808">Transferase</keyword>
<keyword evidence="3 7" id="KW-0949">S-adenosyl-L-methionine</keyword>
<evidence type="ECO:0000313" key="9">
    <source>
        <dbReference type="EMBL" id="CAG6495920.1"/>
    </source>
</evidence>
<dbReference type="GO" id="GO:0008168">
    <property type="term" value="F:methyltransferase activity"/>
    <property type="evidence" value="ECO:0007669"/>
    <property type="project" value="UniProtKB-KW"/>
</dbReference>
<dbReference type="InterPro" id="IPR001525">
    <property type="entry name" value="C5_MeTfrase"/>
</dbReference>
<evidence type="ECO:0000256" key="1">
    <source>
        <dbReference type="ARBA" id="ARBA00022603"/>
    </source>
</evidence>
<dbReference type="Gene3D" id="3.90.120.10">
    <property type="entry name" value="DNA Methylase, subunit A, domain 2"/>
    <property type="match status" value="1"/>
</dbReference>
<dbReference type="SUPFAM" id="SSF53335">
    <property type="entry name" value="S-adenosyl-L-methionine-dependent methyltransferases"/>
    <property type="match status" value="1"/>
</dbReference>
<dbReference type="PANTHER" id="PTHR46098:SF1">
    <property type="entry name" value="TRNA (CYTOSINE(38)-C(5))-METHYLTRANSFERASE"/>
    <property type="match status" value="1"/>
</dbReference>
<sequence>MEPHQLDQNEQNPSEYRVLELFSGIGGMHYAIRRAGKPFRVVAAMEINPVANTIYNHNFGPGAAKNSNILSLTPERIHQLGANVILMSPPCQPFTRNGHFKDVEDRRADPFVHLCDLLDKIPPVQFVLLENVKGFERSQACEQYKARLTAAGFFFREFILSPHDYGVPNTRHRYYCVAKRTPFEGPTQEIIVKPHNKHVKSLKSISEIVEPDDGDHLSRYLLKPDLLRKRLAIMDVCTPDSRNSMCFTKAYTHYAEGTGSVYSPLTREEFDRIYAQIGLAEDAEEQDRLRASLKVRYFTPKEVARLMSFPGDFGFPKGTTDKQCYRVLGNSINVLVVSSLFDEME</sequence>
<dbReference type="EMBL" id="HBUE01129941">
    <property type="protein sequence ID" value="CAG6495920.1"/>
    <property type="molecule type" value="Transcribed_RNA"/>
</dbReference>
<dbReference type="PRINTS" id="PR00105">
    <property type="entry name" value="C5METTRFRASE"/>
</dbReference>
<dbReference type="EC" id="2.1.1.204" evidence="4"/>
<keyword evidence="1 7" id="KW-0489">Methyltransferase</keyword>
<dbReference type="InterPro" id="IPR031303">
    <property type="entry name" value="C5_meth_CS"/>
</dbReference>
<dbReference type="InterPro" id="IPR050750">
    <property type="entry name" value="C5-MTase"/>
</dbReference>
<evidence type="ECO:0000256" key="6">
    <source>
        <dbReference type="ARBA" id="ARBA00042810"/>
    </source>
</evidence>
<dbReference type="GO" id="GO:0032259">
    <property type="term" value="P:methylation"/>
    <property type="evidence" value="ECO:0007669"/>
    <property type="project" value="UniProtKB-KW"/>
</dbReference>
<dbReference type="PROSITE" id="PS00095">
    <property type="entry name" value="C5_MTASE_2"/>
    <property type="match status" value="1"/>
</dbReference>
<dbReference type="Pfam" id="PF00145">
    <property type="entry name" value="DNA_methylase"/>
    <property type="match status" value="1"/>
</dbReference>
<evidence type="ECO:0000256" key="8">
    <source>
        <dbReference type="RuleBase" id="RU000416"/>
    </source>
</evidence>
<dbReference type="Gene3D" id="3.40.50.150">
    <property type="entry name" value="Vaccinia Virus protein VP39"/>
    <property type="match status" value="1"/>
</dbReference>
<dbReference type="AlphaFoldDB" id="A0A8D8CKL2"/>
<dbReference type="PANTHER" id="PTHR46098">
    <property type="entry name" value="TRNA (CYTOSINE(38)-C(5))-METHYLTRANSFERASE"/>
    <property type="match status" value="1"/>
</dbReference>
<comment type="similarity">
    <text evidence="7 8">Belongs to the class I-like SAM-binding methyltransferase superfamily. C5-methyltransferase family.</text>
</comment>
<evidence type="ECO:0000256" key="2">
    <source>
        <dbReference type="ARBA" id="ARBA00022679"/>
    </source>
</evidence>
<dbReference type="PROSITE" id="PS51679">
    <property type="entry name" value="SAM_MT_C5"/>
    <property type="match status" value="1"/>
</dbReference>
<reference evidence="9" key="1">
    <citation type="submission" date="2021-05" db="EMBL/GenBank/DDBJ databases">
        <authorList>
            <person name="Alioto T."/>
            <person name="Alioto T."/>
            <person name="Gomez Garrido J."/>
        </authorList>
    </citation>
    <scope>NUCLEOTIDE SEQUENCE</scope>
</reference>
<accession>A0A8D8CKL2</accession>
<evidence type="ECO:0000256" key="7">
    <source>
        <dbReference type="PROSITE-ProRule" id="PRU01016"/>
    </source>
</evidence>
<evidence type="ECO:0000256" key="4">
    <source>
        <dbReference type="ARBA" id="ARBA00039081"/>
    </source>
</evidence>
<feature type="active site" evidence="7">
    <location>
        <position position="91"/>
    </location>
</feature>
<evidence type="ECO:0000256" key="5">
    <source>
        <dbReference type="ARBA" id="ARBA00039681"/>
    </source>
</evidence>
<dbReference type="InterPro" id="IPR029063">
    <property type="entry name" value="SAM-dependent_MTases_sf"/>
</dbReference>
<protein>
    <recommendedName>
        <fullName evidence="5">tRNA (cytosine(38)-C(5))-methyltransferase</fullName>
        <ecNumber evidence="4">2.1.1.204</ecNumber>
    </recommendedName>
    <alternativeName>
        <fullName evidence="6">DNA (cytosine-5)-methyltransferase-like protein 2</fullName>
    </alternativeName>
</protein>
<name>A0A8D8CKL2_CULPI</name>
<dbReference type="NCBIfam" id="TIGR00675">
    <property type="entry name" value="dcm"/>
    <property type="match status" value="1"/>
</dbReference>
<organism evidence="9">
    <name type="scientific">Culex pipiens</name>
    <name type="common">House mosquito</name>
    <dbReference type="NCBI Taxonomy" id="7175"/>
    <lineage>
        <taxon>Eukaryota</taxon>
        <taxon>Metazoa</taxon>
        <taxon>Ecdysozoa</taxon>
        <taxon>Arthropoda</taxon>
        <taxon>Hexapoda</taxon>
        <taxon>Insecta</taxon>
        <taxon>Pterygota</taxon>
        <taxon>Neoptera</taxon>
        <taxon>Endopterygota</taxon>
        <taxon>Diptera</taxon>
        <taxon>Nematocera</taxon>
        <taxon>Culicoidea</taxon>
        <taxon>Culicidae</taxon>
        <taxon>Culicinae</taxon>
        <taxon>Culicini</taxon>
        <taxon>Culex</taxon>
        <taxon>Culex</taxon>
    </lineage>
</organism>